<feature type="transmembrane region" description="Helical" evidence="1">
    <location>
        <begin position="145"/>
        <end position="163"/>
    </location>
</feature>
<organism evidence="3 5">
    <name type="scientific">Pseudomonas cannabina</name>
    <dbReference type="NCBI Taxonomy" id="86840"/>
    <lineage>
        <taxon>Bacteria</taxon>
        <taxon>Pseudomonadati</taxon>
        <taxon>Pseudomonadota</taxon>
        <taxon>Gammaproteobacteria</taxon>
        <taxon>Pseudomonadales</taxon>
        <taxon>Pseudomonadaceae</taxon>
        <taxon>Pseudomonas</taxon>
    </lineage>
</organism>
<evidence type="ECO:0000313" key="6">
    <source>
        <dbReference type="Proteomes" id="UP000281372"/>
    </source>
</evidence>
<dbReference type="InterPro" id="IPR050879">
    <property type="entry name" value="Acyltransferase_3"/>
</dbReference>
<feature type="transmembrane region" description="Helical" evidence="1">
    <location>
        <begin position="335"/>
        <end position="359"/>
    </location>
</feature>
<dbReference type="RefSeq" id="WP_054999640.1">
    <property type="nucleotide sequence ID" value="NZ_FNKU01000001.1"/>
</dbReference>
<dbReference type="EMBL" id="RBOW01000512">
    <property type="protein sequence ID" value="RMN29708.1"/>
    <property type="molecule type" value="Genomic_DNA"/>
</dbReference>
<dbReference type="Pfam" id="PF01757">
    <property type="entry name" value="Acyl_transf_3"/>
    <property type="match status" value="1"/>
</dbReference>
<protein>
    <recommendedName>
        <fullName evidence="2">Acyltransferase 3 domain-containing protein</fullName>
    </recommendedName>
</protein>
<feature type="transmembrane region" description="Helical" evidence="1">
    <location>
        <begin position="175"/>
        <end position="193"/>
    </location>
</feature>
<reference evidence="4 6" key="2">
    <citation type="submission" date="2018-08" db="EMBL/GenBank/DDBJ databases">
        <title>Recombination of ecologically and evolutionarily significant loci maintains genetic cohesion in the Pseudomonas syringae species complex.</title>
        <authorList>
            <person name="Dillon M."/>
            <person name="Thakur S."/>
            <person name="Almeida R.N.D."/>
            <person name="Weir B.S."/>
            <person name="Guttman D.S."/>
        </authorList>
    </citation>
    <scope>NUCLEOTIDE SEQUENCE [LARGE SCALE GENOMIC DNA]</scope>
    <source>
        <strain evidence="4 6">ICMP 2821</strain>
    </source>
</reference>
<feature type="transmembrane region" description="Helical" evidence="1">
    <location>
        <begin position="61"/>
        <end position="82"/>
    </location>
</feature>
<feature type="transmembrane region" description="Helical" evidence="1">
    <location>
        <begin position="213"/>
        <end position="234"/>
    </location>
</feature>
<name>A0A0N8QYT7_PSECA</name>
<dbReference type="InterPro" id="IPR002656">
    <property type="entry name" value="Acyl_transf_3_dom"/>
</dbReference>
<comment type="caution">
    <text evidence="3">The sequence shown here is derived from an EMBL/GenBank/DDBJ whole genome shotgun (WGS) entry which is preliminary data.</text>
</comment>
<feature type="transmembrane region" description="Helical" evidence="1">
    <location>
        <begin position="103"/>
        <end position="125"/>
    </location>
</feature>
<evidence type="ECO:0000313" key="3">
    <source>
        <dbReference type="EMBL" id="KPW76502.1"/>
    </source>
</evidence>
<dbReference type="GO" id="GO:0016747">
    <property type="term" value="F:acyltransferase activity, transferring groups other than amino-acyl groups"/>
    <property type="evidence" value="ECO:0007669"/>
    <property type="project" value="InterPro"/>
</dbReference>
<dbReference type="PATRIC" id="fig|86840.3.peg.4134"/>
<keyword evidence="1" id="KW-0472">Membrane</keyword>
<evidence type="ECO:0000256" key="1">
    <source>
        <dbReference type="SAM" id="Phobius"/>
    </source>
</evidence>
<evidence type="ECO:0000259" key="2">
    <source>
        <dbReference type="Pfam" id="PF01757"/>
    </source>
</evidence>
<evidence type="ECO:0000313" key="4">
    <source>
        <dbReference type="EMBL" id="RMN29708.1"/>
    </source>
</evidence>
<dbReference type="AlphaFoldDB" id="A0A0N8QYT7"/>
<dbReference type="Proteomes" id="UP000050564">
    <property type="component" value="Unassembled WGS sequence"/>
</dbReference>
<evidence type="ECO:0000313" key="5">
    <source>
        <dbReference type="Proteomes" id="UP000050564"/>
    </source>
</evidence>
<reference evidence="3 5" key="1">
    <citation type="submission" date="2015-09" db="EMBL/GenBank/DDBJ databases">
        <title>Genome announcement of multiple Pseudomonas syringae strains.</title>
        <authorList>
            <person name="Thakur S."/>
            <person name="Wang P.W."/>
            <person name="Gong Y."/>
            <person name="Weir B.S."/>
            <person name="Guttman D.S."/>
        </authorList>
    </citation>
    <scope>NUCLEOTIDE SEQUENCE [LARGE SCALE GENOMIC DNA]</scope>
    <source>
        <strain evidence="3 5">ICMP2823</strain>
    </source>
</reference>
<feature type="transmembrane region" description="Helical" evidence="1">
    <location>
        <begin position="246"/>
        <end position="264"/>
    </location>
</feature>
<dbReference type="EMBL" id="LJPX01000211">
    <property type="protein sequence ID" value="KPW76502.1"/>
    <property type="molecule type" value="Genomic_DNA"/>
</dbReference>
<feature type="transmembrane region" description="Helical" evidence="1">
    <location>
        <begin position="302"/>
        <end position="323"/>
    </location>
</feature>
<gene>
    <name evidence="3" type="ORF">ALO81_02938</name>
    <name evidence="4" type="ORF">ALQ64_00097</name>
</gene>
<feature type="transmembrane region" description="Helical" evidence="1">
    <location>
        <begin position="270"/>
        <end position="290"/>
    </location>
</feature>
<feature type="transmembrane region" description="Helical" evidence="1">
    <location>
        <begin position="21"/>
        <end position="41"/>
    </location>
</feature>
<keyword evidence="1" id="KW-1133">Transmembrane helix</keyword>
<accession>A0A0N8QYT7</accession>
<sequence>MNKAAFYHSHAHSKLDSLTGIRFFAAAMVFMFHASLTRIIGFNPYADSGVIEVFQRTFSGGGWFGVSFFFVLSGFVITWSARKGDSLVGFWKRRLLKIYPNHLVTWALAMLLFAVPAASVAIWLPNLLLIHSWVPQMETFLSVNGPSWSLCCELFFYLLFPLALKGIWRIAEKHLWFWAWAMVAGLALTQFAIQHLAPATPFIKEYPISLSQWWWAYYFPPVRMFEFVLGMLMARILMAGRWINLSVPWACALVAVSYVAAMWAPFLYSLTLVTLVPIAALITAIAAADLRGHDGLLNRRWMVWLGEISFGFYMIHLLIMTLARQLLGGRLFDNVTATLILVATLGLSILGGWLLFHFVERPVMQRWGRNGKPKAAGRLVTPETAL</sequence>
<feature type="domain" description="Acyltransferase 3" evidence="2">
    <location>
        <begin position="17"/>
        <end position="355"/>
    </location>
</feature>
<keyword evidence="1" id="KW-0812">Transmembrane</keyword>
<proteinExistence type="predicted"/>
<dbReference type="PANTHER" id="PTHR23028">
    <property type="entry name" value="ACETYLTRANSFERASE"/>
    <property type="match status" value="1"/>
</dbReference>
<dbReference type="Proteomes" id="UP000281372">
    <property type="component" value="Unassembled WGS sequence"/>
</dbReference>